<reference evidence="1 2" key="1">
    <citation type="submission" date="2019-03" db="EMBL/GenBank/DDBJ databases">
        <title>Single cell metagenomics reveals metabolic interactions within the superorganism composed of flagellate Streblomastix strix and complex community of Bacteroidetes bacteria on its surface.</title>
        <authorList>
            <person name="Treitli S.C."/>
            <person name="Kolisko M."/>
            <person name="Husnik F."/>
            <person name="Keeling P."/>
            <person name="Hampl V."/>
        </authorList>
    </citation>
    <scope>NUCLEOTIDE SEQUENCE [LARGE SCALE GENOMIC DNA]</scope>
    <source>
        <strain evidence="1">St1</strain>
    </source>
</reference>
<dbReference type="AlphaFoldDB" id="A0A5M8P429"/>
<comment type="caution">
    <text evidence="1">The sequence shown here is derived from an EMBL/GenBank/DDBJ whole genome shotgun (WGS) entry which is preliminary data.</text>
</comment>
<protein>
    <submittedName>
        <fullName evidence="1">Uncharacterized protein</fullName>
    </submittedName>
</protein>
<dbReference type="EMBL" id="SNRX01000003">
    <property type="protein sequence ID" value="KAA6303138.1"/>
    <property type="molecule type" value="Genomic_DNA"/>
</dbReference>
<sequence length="88" mass="10103">MTRTMKDYSGTNNSNANVTLFHETETTLFQDFLIEKDAKNEAYSFILLNGLYSHFVEFCKNHRLSNPHADCQRFILLSSYMGKEGGTV</sequence>
<name>A0A5M8P429_9BACT</name>
<dbReference type="Proteomes" id="UP000324575">
    <property type="component" value="Unassembled WGS sequence"/>
</dbReference>
<organism evidence="1 2">
    <name type="scientific">Candidatus Ordinivivax streblomastigis</name>
    <dbReference type="NCBI Taxonomy" id="2540710"/>
    <lineage>
        <taxon>Bacteria</taxon>
        <taxon>Pseudomonadati</taxon>
        <taxon>Bacteroidota</taxon>
        <taxon>Bacteroidia</taxon>
        <taxon>Bacteroidales</taxon>
        <taxon>Candidatus Ordinivivax</taxon>
    </lineage>
</organism>
<gene>
    <name evidence="1" type="ORF">EZS26_000741</name>
</gene>
<proteinExistence type="predicted"/>
<evidence type="ECO:0000313" key="1">
    <source>
        <dbReference type="EMBL" id="KAA6303138.1"/>
    </source>
</evidence>
<evidence type="ECO:0000313" key="2">
    <source>
        <dbReference type="Proteomes" id="UP000324575"/>
    </source>
</evidence>
<accession>A0A5M8P429</accession>